<organism evidence="1 2">
    <name type="scientific">Tenacibaculum holothuriorum</name>
    <dbReference type="NCBI Taxonomy" id="1635173"/>
    <lineage>
        <taxon>Bacteria</taxon>
        <taxon>Pseudomonadati</taxon>
        <taxon>Bacteroidota</taxon>
        <taxon>Flavobacteriia</taxon>
        <taxon>Flavobacteriales</taxon>
        <taxon>Flavobacteriaceae</taxon>
        <taxon>Tenacibaculum</taxon>
    </lineage>
</organism>
<reference evidence="1 2" key="1">
    <citation type="submission" date="2015-03" db="EMBL/GenBank/DDBJ databases">
        <title>Genome sequence of Tenacibaculum sp. S2-2, isolated from intestinal microbiota of sea cucumber, Apostichopus japonicas.</title>
        <authorList>
            <person name="Shao Z."/>
            <person name="Wang L."/>
            <person name="Li X."/>
        </authorList>
    </citation>
    <scope>NUCLEOTIDE SEQUENCE [LARGE SCALE GENOMIC DNA]</scope>
    <source>
        <strain evidence="1 2">S2-2</strain>
    </source>
</reference>
<dbReference type="InParanoid" id="A0A1Y2PFR4"/>
<dbReference type="Proteomes" id="UP000194221">
    <property type="component" value="Unassembled WGS sequence"/>
</dbReference>
<gene>
    <name evidence="1" type="ORF">WH52_02920</name>
</gene>
<proteinExistence type="predicted"/>
<protein>
    <recommendedName>
        <fullName evidence="3">Adhesin domain-containing protein</fullName>
    </recommendedName>
</protein>
<accession>A0A1Y2PFR4</accession>
<evidence type="ECO:0000313" key="1">
    <source>
        <dbReference type="EMBL" id="OSY88647.1"/>
    </source>
</evidence>
<dbReference type="AlphaFoldDB" id="A0A1Y2PFR4"/>
<dbReference type="STRING" id="1635173.WH52_02920"/>
<evidence type="ECO:0008006" key="3">
    <source>
        <dbReference type="Google" id="ProtNLM"/>
    </source>
</evidence>
<comment type="caution">
    <text evidence="1">The sequence shown here is derived from an EMBL/GenBank/DDBJ whole genome shotgun (WGS) entry which is preliminary data.</text>
</comment>
<evidence type="ECO:0000313" key="2">
    <source>
        <dbReference type="Proteomes" id="UP000194221"/>
    </source>
</evidence>
<dbReference type="EMBL" id="LAPZ01000002">
    <property type="protein sequence ID" value="OSY88647.1"/>
    <property type="molecule type" value="Genomic_DNA"/>
</dbReference>
<sequence length="217" mass="24630">MKKIVTLLLFFITITIVSQQKVLKELTLTASDKLIEIETLGLDDVVIETSKNNTLQVLLIDENAIPLNVDVKKVNNTIQLSFKKIEGAFQKEIFRKYITKRLERARVLLKIPINKDLVVYGRTIGVKSKSYKGNLEVYIEKGNVYLGKIYNETSVKLFLGNVFANVDKNVSLSLKTRKGKIMIDDKEIAKKPYKKTTKGAKKLTFDSVNANIFITTK</sequence>
<keyword evidence="2" id="KW-1185">Reference proteome</keyword>
<name>A0A1Y2PFR4_9FLAO</name>